<feature type="transmembrane region" description="Helical" evidence="3">
    <location>
        <begin position="42"/>
        <end position="67"/>
    </location>
</feature>
<evidence type="ECO:0000313" key="4">
    <source>
        <dbReference type="Ensembl" id="ENSCSAVP00000007661.1"/>
    </source>
</evidence>
<evidence type="ECO:0000256" key="2">
    <source>
        <dbReference type="SAM" id="MobiDB-lite"/>
    </source>
</evidence>
<accession>H2YQQ3</accession>
<protein>
    <submittedName>
        <fullName evidence="4">Uncharacterized protein</fullName>
    </submittedName>
</protein>
<keyword evidence="3" id="KW-1133">Transmembrane helix</keyword>
<keyword evidence="5" id="KW-1185">Reference proteome</keyword>
<feature type="region of interest" description="Disordered" evidence="2">
    <location>
        <begin position="73"/>
        <end position="111"/>
    </location>
</feature>
<dbReference type="AlphaFoldDB" id="H2YQQ3"/>
<reference evidence="5" key="1">
    <citation type="submission" date="2003-08" db="EMBL/GenBank/DDBJ databases">
        <authorList>
            <person name="Birren B."/>
            <person name="Nusbaum C."/>
            <person name="Abebe A."/>
            <person name="Abouelleil A."/>
            <person name="Adekoya E."/>
            <person name="Ait-zahra M."/>
            <person name="Allen N."/>
            <person name="Allen T."/>
            <person name="An P."/>
            <person name="Anderson M."/>
            <person name="Anderson S."/>
            <person name="Arachchi H."/>
            <person name="Armbruster J."/>
            <person name="Bachantsang P."/>
            <person name="Baldwin J."/>
            <person name="Barry A."/>
            <person name="Bayul T."/>
            <person name="Blitshsteyn B."/>
            <person name="Bloom T."/>
            <person name="Blye J."/>
            <person name="Boguslavskiy L."/>
            <person name="Borowsky M."/>
            <person name="Boukhgalter B."/>
            <person name="Brunache A."/>
            <person name="Butler J."/>
            <person name="Calixte N."/>
            <person name="Calvo S."/>
            <person name="Camarata J."/>
            <person name="Campo K."/>
            <person name="Chang J."/>
            <person name="Cheshatsang Y."/>
            <person name="Citroen M."/>
            <person name="Collymore A."/>
            <person name="Considine T."/>
            <person name="Cook A."/>
            <person name="Cooke P."/>
            <person name="Corum B."/>
            <person name="Cuomo C."/>
            <person name="David R."/>
            <person name="Dawoe T."/>
            <person name="Degray S."/>
            <person name="Dodge S."/>
            <person name="Dooley K."/>
            <person name="Dorje P."/>
            <person name="Dorjee K."/>
            <person name="Dorris L."/>
            <person name="Duffey N."/>
            <person name="Dupes A."/>
            <person name="Elkins T."/>
            <person name="Engels R."/>
            <person name="Erickson J."/>
            <person name="Farina A."/>
            <person name="Faro S."/>
            <person name="Ferreira P."/>
            <person name="Fischer H."/>
            <person name="Fitzgerald M."/>
            <person name="Foley K."/>
            <person name="Gage D."/>
            <person name="Galagan J."/>
            <person name="Gearin G."/>
            <person name="Gnerre S."/>
            <person name="Gnirke A."/>
            <person name="Goyette A."/>
            <person name="Graham J."/>
            <person name="Grandbois E."/>
            <person name="Gyaltsen K."/>
            <person name="Hafez N."/>
            <person name="Hagopian D."/>
            <person name="Hagos B."/>
            <person name="Hall J."/>
            <person name="Hatcher B."/>
            <person name="Heller A."/>
            <person name="Higgins H."/>
            <person name="Honan T."/>
            <person name="Horn A."/>
            <person name="Houde N."/>
            <person name="Hughes L."/>
            <person name="Hulme W."/>
            <person name="Husby E."/>
            <person name="Iliev I."/>
            <person name="Jaffe D."/>
            <person name="Jones C."/>
            <person name="Kamal M."/>
            <person name="Kamat A."/>
            <person name="Kamvysselis M."/>
            <person name="Karlsson E."/>
            <person name="Kells C."/>
            <person name="Kieu A."/>
            <person name="Kisner P."/>
            <person name="Kodira C."/>
            <person name="Kulbokas E."/>
            <person name="Labutti K."/>
            <person name="Lama D."/>
            <person name="Landers T."/>
            <person name="Leger J."/>
            <person name="Levine S."/>
            <person name="Lewis D."/>
            <person name="Lewis T."/>
            <person name="Lindblad-toh K."/>
            <person name="Liu X."/>
            <person name="Lokyitsang T."/>
            <person name="Lokyitsang Y."/>
            <person name="Lucien O."/>
            <person name="Lui A."/>
            <person name="Ma L.J."/>
            <person name="Mabbitt R."/>
            <person name="Macdonald J."/>
            <person name="Maclean C."/>
            <person name="Major J."/>
            <person name="Manning J."/>
            <person name="Marabella R."/>
            <person name="Maru K."/>
            <person name="Matthews C."/>
            <person name="Mauceli E."/>
            <person name="Mccarthy M."/>
            <person name="Mcdonough S."/>
            <person name="Mcghee T."/>
            <person name="Meldrim J."/>
            <person name="Meneus L."/>
            <person name="Mesirov J."/>
            <person name="Mihalev A."/>
            <person name="Mihova T."/>
            <person name="Mikkelsen T."/>
            <person name="Mlenga V."/>
            <person name="Moru K."/>
            <person name="Mozes J."/>
            <person name="Mulrain L."/>
            <person name="Munson G."/>
            <person name="Naylor J."/>
            <person name="Newes C."/>
            <person name="Nguyen C."/>
            <person name="Nguyen N."/>
            <person name="Nguyen T."/>
            <person name="Nicol R."/>
            <person name="Nielsen C."/>
            <person name="Nizzari M."/>
            <person name="Norbu C."/>
            <person name="Norbu N."/>
            <person name="O'donnell P."/>
            <person name="Okoawo O."/>
            <person name="O'leary S."/>
            <person name="Omotosho B."/>
            <person name="O'neill K."/>
            <person name="Osman S."/>
            <person name="Parker S."/>
            <person name="Perrin D."/>
            <person name="Phunkhang P."/>
            <person name="Piqani B."/>
            <person name="Purcell S."/>
            <person name="Rachupka T."/>
            <person name="Ramasamy U."/>
            <person name="Rameau R."/>
            <person name="Ray V."/>
            <person name="Raymond C."/>
            <person name="Retta R."/>
            <person name="Richardson S."/>
            <person name="Rise C."/>
            <person name="Rodriguez J."/>
            <person name="Rogers J."/>
            <person name="Rogov P."/>
            <person name="Rutman M."/>
            <person name="Schupbach R."/>
            <person name="Seaman C."/>
            <person name="Settipalli S."/>
            <person name="Sharpe T."/>
            <person name="Sheridan J."/>
            <person name="Sherpa N."/>
            <person name="Shi J."/>
            <person name="Smirnov S."/>
            <person name="Smith C."/>
            <person name="Sougnez C."/>
            <person name="Spencer B."/>
            <person name="Stalker J."/>
            <person name="Stange-thomann N."/>
            <person name="Stavropoulos S."/>
            <person name="Stetson K."/>
            <person name="Stone C."/>
            <person name="Stone S."/>
            <person name="Stubbs M."/>
            <person name="Talamas J."/>
            <person name="Tchuinga P."/>
            <person name="Tenzing P."/>
            <person name="Tesfaye S."/>
            <person name="Theodore J."/>
            <person name="Thoulutsang Y."/>
            <person name="Topham K."/>
            <person name="Towey S."/>
            <person name="Tsamla T."/>
            <person name="Tsomo N."/>
            <person name="Vallee D."/>
            <person name="Vassiliev H."/>
            <person name="Venkataraman V."/>
            <person name="Vinson J."/>
            <person name="Vo A."/>
            <person name="Wade C."/>
            <person name="Wang S."/>
            <person name="Wangchuk T."/>
            <person name="Wangdi T."/>
            <person name="Whittaker C."/>
            <person name="Wilkinson J."/>
            <person name="Wu Y."/>
            <person name="Wyman D."/>
            <person name="Yadav S."/>
            <person name="Yang S."/>
            <person name="Yang X."/>
            <person name="Yeager S."/>
            <person name="Yee E."/>
            <person name="Young G."/>
            <person name="Zainoun J."/>
            <person name="Zembeck L."/>
            <person name="Zimmer A."/>
            <person name="Zody M."/>
            <person name="Lander E."/>
        </authorList>
    </citation>
    <scope>NUCLEOTIDE SEQUENCE [LARGE SCALE GENOMIC DNA]</scope>
</reference>
<keyword evidence="3" id="KW-0472">Membrane</keyword>
<proteinExistence type="predicted"/>
<dbReference type="HOGENOM" id="CLU_2157479_0_0_1"/>
<organism evidence="4 5">
    <name type="scientific">Ciona savignyi</name>
    <name type="common">Pacific transparent sea squirt</name>
    <dbReference type="NCBI Taxonomy" id="51511"/>
    <lineage>
        <taxon>Eukaryota</taxon>
        <taxon>Metazoa</taxon>
        <taxon>Chordata</taxon>
        <taxon>Tunicata</taxon>
        <taxon>Ascidiacea</taxon>
        <taxon>Phlebobranchia</taxon>
        <taxon>Cionidae</taxon>
        <taxon>Ciona</taxon>
    </lineage>
</organism>
<evidence type="ECO:0000256" key="3">
    <source>
        <dbReference type="SAM" id="Phobius"/>
    </source>
</evidence>
<dbReference type="InParanoid" id="H2YQQ3"/>
<sequence>MTTGTQVSNSSTTTPYVSHLSSTDILTTTHAVKTNKVPNPQYGVYIVVIFLAAAGLIVIVWLVCVIYKRNRRHNYHDPGRGLRGSTDRSGNPQEFDNPINLSSSAYNSAVI</sequence>
<keyword evidence="1" id="KW-0077">Bacteriochlorophyll biosynthesis</keyword>
<dbReference type="GeneTree" id="ENSGT00660000097382"/>
<evidence type="ECO:0000313" key="5">
    <source>
        <dbReference type="Proteomes" id="UP000007875"/>
    </source>
</evidence>
<dbReference type="Pfam" id="PF05398">
    <property type="entry name" value="PufQ"/>
    <property type="match status" value="1"/>
</dbReference>
<name>H2YQQ3_CIOSA</name>
<dbReference type="Ensembl" id="ENSCSAVT00000007761.1">
    <property type="protein sequence ID" value="ENSCSAVP00000007661.1"/>
    <property type="gene ID" value="ENSCSAVG00000004580.1"/>
</dbReference>
<keyword evidence="1" id="KW-0149">Chlorophyll biosynthesis</keyword>
<reference evidence="4" key="2">
    <citation type="submission" date="2025-08" db="UniProtKB">
        <authorList>
            <consortium name="Ensembl"/>
        </authorList>
    </citation>
    <scope>IDENTIFICATION</scope>
</reference>
<feature type="compositionally biased region" description="Polar residues" evidence="2">
    <location>
        <begin position="87"/>
        <end position="111"/>
    </location>
</feature>
<dbReference type="Proteomes" id="UP000007875">
    <property type="component" value="Unassembled WGS sequence"/>
</dbReference>
<evidence type="ECO:0000256" key="1">
    <source>
        <dbReference type="ARBA" id="ARBA00023181"/>
    </source>
</evidence>
<reference evidence="4" key="3">
    <citation type="submission" date="2025-09" db="UniProtKB">
        <authorList>
            <consortium name="Ensembl"/>
        </authorList>
    </citation>
    <scope>IDENTIFICATION</scope>
</reference>
<keyword evidence="3" id="KW-0812">Transmembrane</keyword>
<dbReference type="InterPro" id="IPR008800">
    <property type="entry name" value="PufQ_cyt-su"/>
</dbReference>